<organism evidence="1">
    <name type="scientific">marine sediment metagenome</name>
    <dbReference type="NCBI Taxonomy" id="412755"/>
    <lineage>
        <taxon>unclassified sequences</taxon>
        <taxon>metagenomes</taxon>
        <taxon>ecological metagenomes</taxon>
    </lineage>
</organism>
<dbReference type="EMBL" id="LAZR01000028">
    <property type="protein sequence ID" value="KKO03014.1"/>
    <property type="molecule type" value="Genomic_DNA"/>
</dbReference>
<proteinExistence type="predicted"/>
<gene>
    <name evidence="1" type="ORF">LCGC14_0099350</name>
</gene>
<comment type="caution">
    <text evidence="1">The sequence shown here is derived from an EMBL/GenBank/DDBJ whole genome shotgun (WGS) entry which is preliminary data.</text>
</comment>
<dbReference type="AlphaFoldDB" id="A0A0F9YEX2"/>
<protein>
    <submittedName>
        <fullName evidence="1">Uncharacterized protein</fullName>
    </submittedName>
</protein>
<evidence type="ECO:0000313" key="1">
    <source>
        <dbReference type="EMBL" id="KKO03014.1"/>
    </source>
</evidence>
<sequence length="55" mass="5838">MRLYNGGGLPTVLYSGALIFLRRVNLARVGSLAAGQKGFVDNLRAGQAGHKQRAP</sequence>
<name>A0A0F9YEX2_9ZZZZ</name>
<reference evidence="1" key="1">
    <citation type="journal article" date="2015" name="Nature">
        <title>Complex archaea that bridge the gap between prokaryotes and eukaryotes.</title>
        <authorList>
            <person name="Spang A."/>
            <person name="Saw J.H."/>
            <person name="Jorgensen S.L."/>
            <person name="Zaremba-Niedzwiedzka K."/>
            <person name="Martijn J."/>
            <person name="Lind A.E."/>
            <person name="van Eijk R."/>
            <person name="Schleper C."/>
            <person name="Guy L."/>
            <person name="Ettema T.J."/>
        </authorList>
    </citation>
    <scope>NUCLEOTIDE SEQUENCE</scope>
</reference>
<accession>A0A0F9YEX2</accession>